<protein>
    <submittedName>
        <fullName evidence="3">Uncharacterized protein</fullName>
    </submittedName>
</protein>
<feature type="region of interest" description="Disordered" evidence="1">
    <location>
        <begin position="22"/>
        <end position="42"/>
    </location>
</feature>
<keyword evidence="2" id="KW-0732">Signal</keyword>
<evidence type="ECO:0000313" key="3">
    <source>
        <dbReference type="EMBL" id="GIG18092.1"/>
    </source>
</evidence>
<dbReference type="RefSeq" id="WP_166385853.1">
    <property type="nucleotide sequence ID" value="NZ_BONJ01000037.1"/>
</dbReference>
<reference evidence="3" key="1">
    <citation type="submission" date="2021-01" db="EMBL/GenBank/DDBJ databases">
        <title>Whole genome shotgun sequence of Catellatospora methionotrophica NBRC 14553.</title>
        <authorList>
            <person name="Komaki H."/>
            <person name="Tamura T."/>
        </authorList>
    </citation>
    <scope>NUCLEOTIDE SEQUENCE</scope>
    <source>
        <strain evidence="3">NBRC 14553</strain>
    </source>
</reference>
<dbReference type="EMBL" id="BONJ01000037">
    <property type="protein sequence ID" value="GIG18092.1"/>
    <property type="molecule type" value="Genomic_DNA"/>
</dbReference>
<name>A0A8J3PI55_9ACTN</name>
<accession>A0A8J3PI55</accession>
<dbReference type="Proteomes" id="UP000660339">
    <property type="component" value="Unassembled WGS sequence"/>
</dbReference>
<feature type="compositionally biased region" description="Pro residues" evidence="1">
    <location>
        <begin position="24"/>
        <end position="34"/>
    </location>
</feature>
<evidence type="ECO:0000256" key="2">
    <source>
        <dbReference type="SAM" id="SignalP"/>
    </source>
</evidence>
<organism evidence="3 4">
    <name type="scientific">Catellatospora methionotrophica</name>
    <dbReference type="NCBI Taxonomy" id="121620"/>
    <lineage>
        <taxon>Bacteria</taxon>
        <taxon>Bacillati</taxon>
        <taxon>Actinomycetota</taxon>
        <taxon>Actinomycetes</taxon>
        <taxon>Micromonosporales</taxon>
        <taxon>Micromonosporaceae</taxon>
        <taxon>Catellatospora</taxon>
    </lineage>
</organism>
<feature type="chain" id="PRO_5035174081" evidence="2">
    <location>
        <begin position="25"/>
        <end position="243"/>
    </location>
</feature>
<sequence>MLPLQPLALALTLTASLLAGPAAAPTPAPAPSPLPQGDQPVRLDPARFTTRVDNPYLPLAVGGRWSYLATGPDGDVRTEVTVAPGPDVAGIATVAMRSVSTDAGGGLIGDLTGWYAQDGDGNVWLLGESARDYAAGTLTGVDGWQAGAEGAQAGVAMAARPVAGQSWRIAYSRGRAEDTARVLSVGEQVSVAAGAYRDVIAIEQTSPLERGVRLRRLYAPQVGLVRSETSAADRTDLVAYRKP</sequence>
<comment type="caution">
    <text evidence="3">The sequence shown here is derived from an EMBL/GenBank/DDBJ whole genome shotgun (WGS) entry which is preliminary data.</text>
</comment>
<proteinExistence type="predicted"/>
<gene>
    <name evidence="3" type="ORF">Cme02nite_64240</name>
</gene>
<evidence type="ECO:0000256" key="1">
    <source>
        <dbReference type="SAM" id="MobiDB-lite"/>
    </source>
</evidence>
<dbReference type="AlphaFoldDB" id="A0A8J3PI55"/>
<feature type="signal peptide" evidence="2">
    <location>
        <begin position="1"/>
        <end position="24"/>
    </location>
</feature>
<keyword evidence="4" id="KW-1185">Reference proteome</keyword>
<evidence type="ECO:0000313" key="4">
    <source>
        <dbReference type="Proteomes" id="UP000660339"/>
    </source>
</evidence>